<proteinExistence type="predicted"/>
<comment type="caution">
    <text evidence="2">The sequence shown here is derived from an EMBL/GenBank/DDBJ whole genome shotgun (WGS) entry which is preliminary data.</text>
</comment>
<gene>
    <name evidence="2" type="ORF">VK792_10350</name>
</gene>
<protein>
    <recommendedName>
        <fullName evidence="4">Secreted protein</fullName>
    </recommendedName>
</protein>
<dbReference type="EMBL" id="JAYLLH010000012">
    <property type="protein sequence ID" value="MEC3861686.1"/>
    <property type="molecule type" value="Genomic_DNA"/>
</dbReference>
<evidence type="ECO:0000313" key="2">
    <source>
        <dbReference type="EMBL" id="MEC3861686.1"/>
    </source>
</evidence>
<accession>A0ABU6HH77</accession>
<evidence type="ECO:0000313" key="3">
    <source>
        <dbReference type="Proteomes" id="UP001348149"/>
    </source>
</evidence>
<evidence type="ECO:0000256" key="1">
    <source>
        <dbReference type="SAM" id="MobiDB-lite"/>
    </source>
</evidence>
<name>A0ABU6HH77_9RHOB</name>
<dbReference type="Proteomes" id="UP001348149">
    <property type="component" value="Unassembled WGS sequence"/>
</dbReference>
<reference evidence="2 3" key="1">
    <citation type="submission" date="2024-01" db="EMBL/GenBank/DDBJ databases">
        <title>Mesobacterium rodlantinim sp. nov., isolated from shallow sea hydrothermal systems off Kueishantao Island.</title>
        <authorList>
            <person name="Su Z."/>
            <person name="Tang K."/>
        </authorList>
    </citation>
    <scope>NUCLEOTIDE SEQUENCE [LARGE SCALE GENOMIC DNA]</scope>
    <source>
        <strain evidence="2 3">TK19101</strain>
    </source>
</reference>
<feature type="region of interest" description="Disordered" evidence="1">
    <location>
        <begin position="1"/>
        <end position="27"/>
    </location>
</feature>
<dbReference type="RefSeq" id="WP_326297409.1">
    <property type="nucleotide sequence ID" value="NZ_JAYLLH010000012.1"/>
</dbReference>
<sequence length="131" mass="13911">MSGPVGKVKPGLGKPRDLRHSGPGSEAEDAMRQWILAGALVLPGLAVADEISGDWCGPEGGVITIRGDRVTSPGGTVTDGLYSRHRYEFLIPEGESDAGGWFVMRQVSEEQAVVRVDDGAAQTWTRCQGMS</sequence>
<feature type="compositionally biased region" description="Low complexity" evidence="1">
    <location>
        <begin position="1"/>
        <end position="13"/>
    </location>
</feature>
<evidence type="ECO:0008006" key="4">
    <source>
        <dbReference type="Google" id="ProtNLM"/>
    </source>
</evidence>
<keyword evidence="3" id="KW-1185">Reference proteome</keyword>
<organism evidence="2 3">
    <name type="scientific">Mesobacterium hydrothermale</name>
    <dbReference type="NCBI Taxonomy" id="3111907"/>
    <lineage>
        <taxon>Bacteria</taxon>
        <taxon>Pseudomonadati</taxon>
        <taxon>Pseudomonadota</taxon>
        <taxon>Alphaproteobacteria</taxon>
        <taxon>Rhodobacterales</taxon>
        <taxon>Roseobacteraceae</taxon>
        <taxon>Mesobacterium</taxon>
    </lineage>
</organism>